<dbReference type="InterPro" id="IPR029063">
    <property type="entry name" value="SAM-dependent_MTases_sf"/>
</dbReference>
<organism evidence="3 4">
    <name type="scientific">Enorma phocaeensis</name>
    <dbReference type="NCBI Taxonomy" id="1871019"/>
    <lineage>
        <taxon>Bacteria</taxon>
        <taxon>Bacillati</taxon>
        <taxon>Actinomycetota</taxon>
        <taxon>Coriobacteriia</taxon>
        <taxon>Coriobacteriales</taxon>
        <taxon>Coriobacteriaceae</taxon>
        <taxon>Enorma</taxon>
    </lineage>
</organism>
<dbReference type="Pfam" id="PF08241">
    <property type="entry name" value="Methyltransf_11"/>
    <property type="match status" value="1"/>
</dbReference>
<dbReference type="RefSeq" id="WP_273190814.1">
    <property type="nucleotide sequence ID" value="NZ_DYUZ01000029.1"/>
</dbReference>
<gene>
    <name evidence="3" type="ORF">K8V70_08120</name>
</gene>
<evidence type="ECO:0000313" key="3">
    <source>
        <dbReference type="EMBL" id="HJG37806.1"/>
    </source>
</evidence>
<dbReference type="GO" id="GO:0032259">
    <property type="term" value="P:methylation"/>
    <property type="evidence" value="ECO:0007669"/>
    <property type="project" value="UniProtKB-KW"/>
</dbReference>
<dbReference type="GO" id="GO:0008757">
    <property type="term" value="F:S-adenosylmethionine-dependent methyltransferase activity"/>
    <property type="evidence" value="ECO:0007669"/>
    <property type="project" value="InterPro"/>
</dbReference>
<proteinExistence type="predicted"/>
<dbReference type="InterPro" id="IPR013216">
    <property type="entry name" value="Methyltransf_11"/>
</dbReference>
<dbReference type="Gene3D" id="3.40.50.150">
    <property type="entry name" value="Vaccinia Virus protein VP39"/>
    <property type="match status" value="1"/>
</dbReference>
<dbReference type="CDD" id="cd02440">
    <property type="entry name" value="AdoMet_MTases"/>
    <property type="match status" value="1"/>
</dbReference>
<feature type="region of interest" description="Disordered" evidence="1">
    <location>
        <begin position="1"/>
        <end position="23"/>
    </location>
</feature>
<dbReference type="SUPFAM" id="SSF53335">
    <property type="entry name" value="S-adenosyl-L-methionine-dependent methyltransferases"/>
    <property type="match status" value="1"/>
</dbReference>
<dbReference type="Proteomes" id="UP000753256">
    <property type="component" value="Unassembled WGS sequence"/>
</dbReference>
<dbReference type="EMBL" id="DYUZ01000029">
    <property type="protein sequence ID" value="HJG37806.1"/>
    <property type="molecule type" value="Genomic_DNA"/>
</dbReference>
<accession>A0A921IUF9</accession>
<evidence type="ECO:0000313" key="4">
    <source>
        <dbReference type="Proteomes" id="UP000753256"/>
    </source>
</evidence>
<dbReference type="AlphaFoldDB" id="A0A921IUF9"/>
<reference evidence="3" key="2">
    <citation type="submission" date="2021-09" db="EMBL/GenBank/DDBJ databases">
        <authorList>
            <person name="Gilroy R."/>
        </authorList>
    </citation>
    <scope>NUCLEOTIDE SEQUENCE</scope>
    <source>
        <strain evidence="3">ChiHjej13B12-9602</strain>
    </source>
</reference>
<protein>
    <submittedName>
        <fullName evidence="3">Class I SAM-dependent methyltransferase</fullName>
    </submittedName>
</protein>
<comment type="caution">
    <text evidence="3">The sequence shown here is derived from an EMBL/GenBank/DDBJ whole genome shotgun (WGS) entry which is preliminary data.</text>
</comment>
<name>A0A921IUF9_9ACTN</name>
<sequence length="223" mass="24816">MGERKDGRADRGGASASEQLKARSRAAFTEQAATYDEGMRGSHARALYPHILEEAKRSLAGVRVPRVLDVGCGTGALSEQLLAVMPDCRLTGIDLSSAMVERARIRLAAKAEVIEGDAERLPFRDESFDLVVCNDSFHHYPDPDRAAFQIWRVLRRGGTLVMGDTWQPAPARSIMNAWMPFSHEGDVRIYSEAELRLILGAWFQHVDWRRIGTTACLVVAHKE</sequence>
<evidence type="ECO:0000259" key="2">
    <source>
        <dbReference type="Pfam" id="PF08241"/>
    </source>
</evidence>
<feature type="compositionally biased region" description="Basic and acidic residues" evidence="1">
    <location>
        <begin position="1"/>
        <end position="11"/>
    </location>
</feature>
<evidence type="ECO:0000256" key="1">
    <source>
        <dbReference type="SAM" id="MobiDB-lite"/>
    </source>
</evidence>
<keyword evidence="3" id="KW-0808">Transferase</keyword>
<feature type="domain" description="Methyltransferase type 11" evidence="2">
    <location>
        <begin position="68"/>
        <end position="162"/>
    </location>
</feature>
<reference evidence="3" key="1">
    <citation type="journal article" date="2021" name="PeerJ">
        <title>Extensive microbial diversity within the chicken gut microbiome revealed by metagenomics and culture.</title>
        <authorList>
            <person name="Gilroy R."/>
            <person name="Ravi A."/>
            <person name="Getino M."/>
            <person name="Pursley I."/>
            <person name="Horton D.L."/>
            <person name="Alikhan N.F."/>
            <person name="Baker D."/>
            <person name="Gharbi K."/>
            <person name="Hall N."/>
            <person name="Watson M."/>
            <person name="Adriaenssens E.M."/>
            <person name="Foster-Nyarko E."/>
            <person name="Jarju S."/>
            <person name="Secka A."/>
            <person name="Antonio M."/>
            <person name="Oren A."/>
            <person name="Chaudhuri R.R."/>
            <person name="La Ragione R."/>
            <person name="Hildebrand F."/>
            <person name="Pallen M.J."/>
        </authorList>
    </citation>
    <scope>NUCLEOTIDE SEQUENCE</scope>
    <source>
        <strain evidence="3">ChiHjej13B12-9602</strain>
    </source>
</reference>
<dbReference type="PANTHER" id="PTHR43591">
    <property type="entry name" value="METHYLTRANSFERASE"/>
    <property type="match status" value="1"/>
</dbReference>
<keyword evidence="3" id="KW-0489">Methyltransferase</keyword>